<evidence type="ECO:0000313" key="2">
    <source>
        <dbReference type="Proteomes" id="UP000184452"/>
    </source>
</evidence>
<sequence length="141" mass="15428">MTAELAEGLRNWAEGYTADTAAVNLLIEHDVWLRRPDFVNRCVHQVPVSALVDPVRPIAHIDWEKAVKALNRRTFPASSSETGVLRIAASLAEDHPVKLRDALVGMDATTTAAVLTALTTAAGHRDRITLTLAARSRPDWL</sequence>
<dbReference type="RefSeq" id="WP_073381642.1">
    <property type="nucleotide sequence ID" value="NZ_FQZK01000017.1"/>
</dbReference>
<organism evidence="1 2">
    <name type="scientific">Nocardiopsis flavescens</name>
    <dbReference type="NCBI Taxonomy" id="758803"/>
    <lineage>
        <taxon>Bacteria</taxon>
        <taxon>Bacillati</taxon>
        <taxon>Actinomycetota</taxon>
        <taxon>Actinomycetes</taxon>
        <taxon>Streptosporangiales</taxon>
        <taxon>Nocardiopsidaceae</taxon>
        <taxon>Nocardiopsis</taxon>
    </lineage>
</organism>
<dbReference type="EMBL" id="FQZK01000017">
    <property type="protein sequence ID" value="SHK30474.1"/>
    <property type="molecule type" value="Genomic_DNA"/>
</dbReference>
<reference evidence="1 2" key="1">
    <citation type="submission" date="2016-11" db="EMBL/GenBank/DDBJ databases">
        <authorList>
            <person name="Jaros S."/>
            <person name="Januszkiewicz K."/>
            <person name="Wedrychowicz H."/>
        </authorList>
    </citation>
    <scope>NUCLEOTIDE SEQUENCE [LARGE SCALE GENOMIC DNA]</scope>
    <source>
        <strain evidence="1 2">CGMCC 4.5723</strain>
    </source>
</reference>
<proteinExistence type="predicted"/>
<accession>A0A1M6RDC6</accession>
<dbReference type="AlphaFoldDB" id="A0A1M6RDC6"/>
<evidence type="ECO:0000313" key="1">
    <source>
        <dbReference type="EMBL" id="SHK30474.1"/>
    </source>
</evidence>
<keyword evidence="2" id="KW-1185">Reference proteome</keyword>
<protein>
    <submittedName>
        <fullName evidence="1">Uncharacterized protein</fullName>
    </submittedName>
</protein>
<gene>
    <name evidence="1" type="ORF">SAMN05421803_11760</name>
</gene>
<dbReference type="OrthoDB" id="3532716at2"/>
<dbReference type="Proteomes" id="UP000184452">
    <property type="component" value="Unassembled WGS sequence"/>
</dbReference>
<dbReference type="STRING" id="758803.SAMN05421803_11760"/>
<name>A0A1M6RDC6_9ACTN</name>